<dbReference type="EMBL" id="FNQM01000042">
    <property type="protein sequence ID" value="SEB05741.1"/>
    <property type="molecule type" value="Genomic_DNA"/>
</dbReference>
<proteinExistence type="predicted"/>
<sequence length="152" mass="16442">MDLCETCAGHDRPEVLLSQALAQARALAPLLRGAAAALMDERTRSVARTVVAMAENRRIADDRCGGPVQGLVERLDRVIAASTRPVPHLCVVGAEDDGPVYETVLRDEIDPAMAPLVALRDQARAVVELIERACDAVAADEAIFKMRDAMRR</sequence>
<accession>A0A1H4G8Y6</accession>
<reference evidence="1 2" key="1">
    <citation type="submission" date="2016-10" db="EMBL/GenBank/DDBJ databases">
        <authorList>
            <person name="de Groot N.N."/>
        </authorList>
    </citation>
    <scope>NUCLEOTIDE SEQUENCE [LARGE SCALE GENOMIC DNA]</scope>
    <source>
        <strain evidence="1 2">DSM 15345</strain>
    </source>
</reference>
<evidence type="ECO:0000313" key="2">
    <source>
        <dbReference type="Proteomes" id="UP000198703"/>
    </source>
</evidence>
<protein>
    <submittedName>
        <fullName evidence="1">Uncharacterized protein</fullName>
    </submittedName>
</protein>
<dbReference type="RefSeq" id="WP_093256779.1">
    <property type="nucleotide sequence ID" value="NZ_FNQM01000042.1"/>
</dbReference>
<name>A0A1H4G8Y6_9RHOB</name>
<evidence type="ECO:0000313" key="1">
    <source>
        <dbReference type="EMBL" id="SEB05741.1"/>
    </source>
</evidence>
<dbReference type="AlphaFoldDB" id="A0A1H4G8Y6"/>
<dbReference type="Proteomes" id="UP000198703">
    <property type="component" value="Unassembled WGS sequence"/>
</dbReference>
<gene>
    <name evidence="1" type="ORF">SAMN05444370_1425</name>
</gene>
<organism evidence="1 2">
    <name type="scientific">Rubrimonas cliftonensis</name>
    <dbReference type="NCBI Taxonomy" id="89524"/>
    <lineage>
        <taxon>Bacteria</taxon>
        <taxon>Pseudomonadati</taxon>
        <taxon>Pseudomonadota</taxon>
        <taxon>Alphaproteobacteria</taxon>
        <taxon>Rhodobacterales</taxon>
        <taxon>Paracoccaceae</taxon>
        <taxon>Rubrimonas</taxon>
    </lineage>
</organism>
<keyword evidence="2" id="KW-1185">Reference proteome</keyword>